<reference evidence="3" key="1">
    <citation type="submission" date="2017-09" db="EMBL/GenBank/DDBJ databases">
        <title>Depth-based differentiation of microbial function through sediment-hosted aquifers and enrichment of novel symbionts in the deep terrestrial subsurface.</title>
        <authorList>
            <person name="Probst A.J."/>
            <person name="Ladd B."/>
            <person name="Jarett J.K."/>
            <person name="Geller-Mcgrath D.E."/>
            <person name="Sieber C.M.K."/>
            <person name="Emerson J.B."/>
            <person name="Anantharaman K."/>
            <person name="Thomas B.C."/>
            <person name="Malmstrom R."/>
            <person name="Stieglmeier M."/>
            <person name="Klingl A."/>
            <person name="Woyke T."/>
            <person name="Ryan C.M."/>
            <person name="Banfield J.F."/>
        </authorList>
    </citation>
    <scope>NUCLEOTIDE SEQUENCE [LARGE SCALE GENOMIC DNA]</scope>
</reference>
<feature type="transmembrane region" description="Helical" evidence="1">
    <location>
        <begin position="35"/>
        <end position="58"/>
    </location>
</feature>
<dbReference type="EMBL" id="PEXV01000021">
    <property type="protein sequence ID" value="PIS41905.1"/>
    <property type="molecule type" value="Genomic_DNA"/>
</dbReference>
<evidence type="ECO:0000256" key="1">
    <source>
        <dbReference type="SAM" id="Phobius"/>
    </source>
</evidence>
<gene>
    <name evidence="2" type="ORF">COT25_00605</name>
</gene>
<keyword evidence="1" id="KW-0812">Transmembrane</keyword>
<name>A0A2H0YTS9_9BACT</name>
<comment type="caution">
    <text evidence="2">The sequence shown here is derived from an EMBL/GenBank/DDBJ whole genome shotgun (WGS) entry which is preliminary data.</text>
</comment>
<keyword evidence="1" id="KW-1133">Transmembrane helix</keyword>
<feature type="transmembrane region" description="Helical" evidence="1">
    <location>
        <begin position="70"/>
        <end position="88"/>
    </location>
</feature>
<feature type="non-terminal residue" evidence="2">
    <location>
        <position position="1"/>
    </location>
</feature>
<evidence type="ECO:0000313" key="3">
    <source>
        <dbReference type="Proteomes" id="UP000228711"/>
    </source>
</evidence>
<keyword evidence="1" id="KW-0472">Membrane</keyword>
<sequence>LTLHVLGAGLVLGVSFFCVMLMYRKEWSTEQLARFVYIGKFGKWFSGLQFLTGIILVINEWDEFKESKIFWIKMGLYLFEGILAGFLIEKKAKSLQTGASQKSYTIGLASQFLLILIIMSLGVFLVEG</sequence>
<organism evidence="2 3">
    <name type="scientific">Candidatus Kerfeldbacteria bacterium CG08_land_8_20_14_0_20_42_7</name>
    <dbReference type="NCBI Taxonomy" id="2014245"/>
    <lineage>
        <taxon>Bacteria</taxon>
        <taxon>Candidatus Kerfeldiibacteriota</taxon>
    </lineage>
</organism>
<proteinExistence type="predicted"/>
<protein>
    <submittedName>
        <fullName evidence="2">Uncharacterized protein</fullName>
    </submittedName>
</protein>
<dbReference type="AlphaFoldDB" id="A0A2H0YTS9"/>
<accession>A0A2H0YTS9</accession>
<dbReference type="Proteomes" id="UP000228711">
    <property type="component" value="Unassembled WGS sequence"/>
</dbReference>
<feature type="transmembrane region" description="Helical" evidence="1">
    <location>
        <begin position="108"/>
        <end position="126"/>
    </location>
</feature>
<evidence type="ECO:0000313" key="2">
    <source>
        <dbReference type="EMBL" id="PIS41905.1"/>
    </source>
</evidence>
<feature type="transmembrane region" description="Helical" evidence="1">
    <location>
        <begin position="6"/>
        <end position="23"/>
    </location>
</feature>